<protein>
    <submittedName>
        <fullName evidence="1">Uncharacterized protein</fullName>
    </submittedName>
</protein>
<proteinExistence type="predicted"/>
<gene>
    <name evidence="1" type="primary">ORF123776</name>
</gene>
<accession>A0A0B7AM70</accession>
<dbReference type="SUPFAM" id="SSF48726">
    <property type="entry name" value="Immunoglobulin"/>
    <property type="match status" value="1"/>
</dbReference>
<dbReference type="AlphaFoldDB" id="A0A0B7AM70"/>
<dbReference type="EMBL" id="HACG01034135">
    <property type="protein sequence ID" value="CEK81000.1"/>
    <property type="molecule type" value="Transcribed_RNA"/>
</dbReference>
<feature type="non-terminal residue" evidence="1">
    <location>
        <position position="1"/>
    </location>
</feature>
<reference evidence="1" key="1">
    <citation type="submission" date="2014-12" db="EMBL/GenBank/DDBJ databases">
        <title>Insight into the proteome of Arion vulgaris.</title>
        <authorList>
            <person name="Aradska J."/>
            <person name="Bulat T."/>
            <person name="Smidak R."/>
            <person name="Sarate P."/>
            <person name="Gangsoo J."/>
            <person name="Sialana F."/>
            <person name="Bilban M."/>
            <person name="Lubec G."/>
        </authorList>
    </citation>
    <scope>NUCLEOTIDE SEQUENCE</scope>
    <source>
        <tissue evidence="1">Skin</tissue>
    </source>
</reference>
<feature type="non-terminal residue" evidence="1">
    <location>
        <position position="141"/>
    </location>
</feature>
<dbReference type="PANTHER" id="PTHR26391:SF18">
    <property type="entry name" value="PROTEIN KINASE RECEPTOR TIE-1, PUTATIVE-RELATED"/>
    <property type="match status" value="1"/>
</dbReference>
<name>A0A0B7AM70_9EUPU</name>
<sequence length="141" mass="15847">GQICQCEKPETCDRFLGPTEKCTCKKGFFNPPYCEPVTVPRIVFFGNERVNPGQTTLFNCTVAAFPTPYENDISLKGPSQKQINLISSNTLDKYLYTRINIFQVKYVMNGEWYTCAVQAVAGSGQMTIIADVYELPRLNTP</sequence>
<dbReference type="InterPro" id="IPR036179">
    <property type="entry name" value="Ig-like_dom_sf"/>
</dbReference>
<dbReference type="PANTHER" id="PTHR26391">
    <property type="entry name" value="INACTIVE TYROSINE-PROTEIN KINASE 7"/>
    <property type="match status" value="1"/>
</dbReference>
<evidence type="ECO:0000313" key="1">
    <source>
        <dbReference type="EMBL" id="CEK81000.1"/>
    </source>
</evidence>
<organism evidence="1">
    <name type="scientific">Arion vulgaris</name>
    <dbReference type="NCBI Taxonomy" id="1028688"/>
    <lineage>
        <taxon>Eukaryota</taxon>
        <taxon>Metazoa</taxon>
        <taxon>Spiralia</taxon>
        <taxon>Lophotrochozoa</taxon>
        <taxon>Mollusca</taxon>
        <taxon>Gastropoda</taxon>
        <taxon>Heterobranchia</taxon>
        <taxon>Euthyneura</taxon>
        <taxon>Panpulmonata</taxon>
        <taxon>Eupulmonata</taxon>
        <taxon>Stylommatophora</taxon>
        <taxon>Helicina</taxon>
        <taxon>Arionoidea</taxon>
        <taxon>Arionidae</taxon>
        <taxon>Arion</taxon>
    </lineage>
</organism>